<dbReference type="GO" id="GO:0045944">
    <property type="term" value="P:positive regulation of transcription by RNA polymerase II"/>
    <property type="evidence" value="ECO:0007669"/>
    <property type="project" value="TreeGrafter"/>
</dbReference>
<accession>A0A8S3XJ60</accession>
<dbReference type="EMBL" id="CAJQZP010001153">
    <property type="protein sequence ID" value="CAG5023808.1"/>
    <property type="molecule type" value="Genomic_DNA"/>
</dbReference>
<reference evidence="2" key="1">
    <citation type="submission" date="2021-04" db="EMBL/GenBank/DDBJ databases">
        <authorList>
            <person name="Tunstrom K."/>
        </authorList>
    </citation>
    <scope>NUCLEOTIDE SEQUENCE</scope>
</reference>
<feature type="compositionally biased region" description="Acidic residues" evidence="1">
    <location>
        <begin position="108"/>
        <end position="126"/>
    </location>
</feature>
<sequence>MTMAENATQLSNTSKSSSSKIELASGGYVYTMHERLVAYAHIIADPDERSGVWHEHSYARARESPGCALDARELLAAAPPSPSSAADDDVDVEHVPLDRAAALLADGPDQENDVDDDDDEEEDEWEERLTSQAPSPAHTRLAGAAVQALRELRLARLAGTGAAQAGALRREQARAAARRLRGALAACARSAGGAGFARAAAWLHGALSTLPRRPRALYAELLAELRRAAPRLADRFAPQLPPVPPDPLEPTDHACAAGGAGSALVVWVSLGGAADARWLRRLRTLLAVRELRAAPPPAAPASPPARWCAAVAGTARAQLNDMLAHVGPRFVVLGGVGAGAALCAWLAAGVCGGAGCAGGVEAEAGGGAGRVHALLLLAPPLLTAEGARDDPDDILHEVCMPLLVVAGGGGAACGAGAARELVTRLRGAGAVGGGPGGARLLALGGADDALRLPPALRRRLRLPQHALDAALADECARWVREVARDARHERSDKQERSDKHTTHTAEMEVEEDEYAHLSVTTPRAAGARVVSRVSGGTPLALLPPRRDLPQYPQQSQQTLQPLDAVDILQLPIVFADDEPPALVPPALVAPESNIAEGALTVRSGVVRGGGGAVGSVRGAGRGRGARGRLTRIIVARRAPAAPAPPHISPRQYQRVAPP</sequence>
<evidence type="ECO:0000313" key="3">
    <source>
        <dbReference type="Proteomes" id="UP000691718"/>
    </source>
</evidence>
<dbReference type="AlphaFoldDB" id="A0A8S3XJ60"/>
<feature type="region of interest" description="Disordered" evidence="1">
    <location>
        <begin position="102"/>
        <end position="141"/>
    </location>
</feature>
<proteinExistence type="predicted"/>
<comment type="caution">
    <text evidence="2">The sequence shown here is derived from an EMBL/GenBank/DDBJ whole genome shotgun (WGS) entry which is preliminary data.</text>
</comment>
<evidence type="ECO:0000256" key="1">
    <source>
        <dbReference type="SAM" id="MobiDB-lite"/>
    </source>
</evidence>
<feature type="region of interest" description="Disordered" evidence="1">
    <location>
        <begin position="485"/>
        <end position="505"/>
    </location>
</feature>
<protein>
    <submittedName>
        <fullName evidence="2">(apollo) hypothetical protein</fullName>
    </submittedName>
</protein>
<name>A0A8S3XJ60_PARAO</name>
<organism evidence="2 3">
    <name type="scientific">Parnassius apollo</name>
    <name type="common">Apollo butterfly</name>
    <name type="synonym">Papilio apollo</name>
    <dbReference type="NCBI Taxonomy" id="110799"/>
    <lineage>
        <taxon>Eukaryota</taxon>
        <taxon>Metazoa</taxon>
        <taxon>Ecdysozoa</taxon>
        <taxon>Arthropoda</taxon>
        <taxon>Hexapoda</taxon>
        <taxon>Insecta</taxon>
        <taxon>Pterygota</taxon>
        <taxon>Neoptera</taxon>
        <taxon>Endopterygota</taxon>
        <taxon>Lepidoptera</taxon>
        <taxon>Glossata</taxon>
        <taxon>Ditrysia</taxon>
        <taxon>Papilionoidea</taxon>
        <taxon>Papilionidae</taxon>
        <taxon>Parnassiinae</taxon>
        <taxon>Parnassini</taxon>
        <taxon>Parnassius</taxon>
        <taxon>Parnassius</taxon>
    </lineage>
</organism>
<dbReference type="PANTHER" id="PTHR13136">
    <property type="entry name" value="TESTIS DEVELOPMENT PROTEIN PRTD"/>
    <property type="match status" value="1"/>
</dbReference>
<gene>
    <name evidence="2" type="ORF">PAPOLLO_LOCUS18048</name>
</gene>
<dbReference type="GO" id="GO:0044545">
    <property type="term" value="C:NSL complex"/>
    <property type="evidence" value="ECO:0007669"/>
    <property type="project" value="TreeGrafter"/>
</dbReference>
<dbReference type="InterPro" id="IPR026555">
    <property type="entry name" value="NSL3/Tex30"/>
</dbReference>
<dbReference type="OrthoDB" id="6926583at2759"/>
<dbReference type="PANTHER" id="PTHR13136:SF16">
    <property type="entry name" value="KAT8 REGULATORY NSL COMPLEX SUBUNIT 3"/>
    <property type="match status" value="1"/>
</dbReference>
<dbReference type="Proteomes" id="UP000691718">
    <property type="component" value="Unassembled WGS sequence"/>
</dbReference>
<keyword evidence="3" id="KW-1185">Reference proteome</keyword>
<evidence type="ECO:0000313" key="2">
    <source>
        <dbReference type="EMBL" id="CAG5023808.1"/>
    </source>
</evidence>